<protein>
    <recommendedName>
        <fullName evidence="3">ATP-grasp ribosomal peptide maturase</fullName>
    </recommendedName>
</protein>
<keyword evidence="2" id="KW-1185">Reference proteome</keyword>
<dbReference type="RefSeq" id="WP_380830070.1">
    <property type="nucleotide sequence ID" value="NZ_JBHTCG010000025.1"/>
</dbReference>
<proteinExistence type="predicted"/>
<dbReference type="PANTHER" id="PTHR21621">
    <property type="entry name" value="RIBOSOMAL PROTEIN S6 MODIFICATION PROTEIN"/>
    <property type="match status" value="1"/>
</dbReference>
<accession>A0ABW2PGH6</accession>
<dbReference type="Gene3D" id="3.30.470.20">
    <property type="entry name" value="ATP-grasp fold, B domain"/>
    <property type="match status" value="1"/>
</dbReference>
<dbReference type="PANTHER" id="PTHR21621:SF0">
    <property type="entry name" value="BETA-CITRYLGLUTAMATE SYNTHASE B-RELATED"/>
    <property type="match status" value="1"/>
</dbReference>
<name>A0ABW2PGH6_9ACTN</name>
<gene>
    <name evidence="1" type="ORF">ACFQSB_29090</name>
</gene>
<sequence>MSHPWTLAEAEHKPLQLATAQRAGFIVPATLITNRVEDARAFAVQHGPIIYKPLRSTSYVDPNGDLCTIWTTLVDPAELDETVNHTAHLFQAYVTKHADLRVTVVGERVFCVQIDSDLLDWRADYDRLTYRVVDPPSGLGERCMTYLRCCDLRFGAFDFALTEDGPVFLECNPNGQWGWLEDQTGLPIARAVADLLLEDSS</sequence>
<organism evidence="1 2">
    <name type="scientific">Sphaerisporangium rhizosphaerae</name>
    <dbReference type="NCBI Taxonomy" id="2269375"/>
    <lineage>
        <taxon>Bacteria</taxon>
        <taxon>Bacillati</taxon>
        <taxon>Actinomycetota</taxon>
        <taxon>Actinomycetes</taxon>
        <taxon>Streptosporangiales</taxon>
        <taxon>Streptosporangiaceae</taxon>
        <taxon>Sphaerisporangium</taxon>
    </lineage>
</organism>
<evidence type="ECO:0000313" key="2">
    <source>
        <dbReference type="Proteomes" id="UP001596496"/>
    </source>
</evidence>
<dbReference type="Proteomes" id="UP001596496">
    <property type="component" value="Unassembled WGS sequence"/>
</dbReference>
<dbReference type="EMBL" id="JBHTCG010000025">
    <property type="protein sequence ID" value="MFC7386296.1"/>
    <property type="molecule type" value="Genomic_DNA"/>
</dbReference>
<reference evidence="2" key="1">
    <citation type="journal article" date="2019" name="Int. J. Syst. Evol. Microbiol.">
        <title>The Global Catalogue of Microorganisms (GCM) 10K type strain sequencing project: providing services to taxonomists for standard genome sequencing and annotation.</title>
        <authorList>
            <consortium name="The Broad Institute Genomics Platform"/>
            <consortium name="The Broad Institute Genome Sequencing Center for Infectious Disease"/>
            <person name="Wu L."/>
            <person name="Ma J."/>
        </authorList>
    </citation>
    <scope>NUCLEOTIDE SEQUENCE [LARGE SCALE GENOMIC DNA]</scope>
    <source>
        <strain evidence="2">CECT 7649</strain>
    </source>
</reference>
<dbReference type="SUPFAM" id="SSF56059">
    <property type="entry name" value="Glutathione synthetase ATP-binding domain-like"/>
    <property type="match status" value="1"/>
</dbReference>
<evidence type="ECO:0008006" key="3">
    <source>
        <dbReference type="Google" id="ProtNLM"/>
    </source>
</evidence>
<evidence type="ECO:0000313" key="1">
    <source>
        <dbReference type="EMBL" id="MFC7386296.1"/>
    </source>
</evidence>
<comment type="caution">
    <text evidence="1">The sequence shown here is derived from an EMBL/GenBank/DDBJ whole genome shotgun (WGS) entry which is preliminary data.</text>
</comment>